<dbReference type="InterPro" id="IPR011990">
    <property type="entry name" value="TPR-like_helical_dom_sf"/>
</dbReference>
<accession>A0A765T5F4</accession>
<keyword evidence="2" id="KW-0143">Chaperone</keyword>
<protein>
    <submittedName>
        <fullName evidence="3">CesD/SycD/LcrH family type III secretion system chaperone</fullName>
    </submittedName>
</protein>
<dbReference type="Pfam" id="PF07720">
    <property type="entry name" value="TPR_3"/>
    <property type="match status" value="2"/>
</dbReference>
<dbReference type="InterPro" id="IPR011716">
    <property type="entry name" value="TPR-3"/>
</dbReference>
<reference evidence="3" key="1">
    <citation type="journal article" date="2018" name="Genome Biol.">
        <title>SKESA: strategic k-mer extension for scrupulous assemblies.</title>
        <authorList>
            <person name="Souvorov A."/>
            <person name="Agarwala R."/>
            <person name="Lipman D.J."/>
        </authorList>
    </citation>
    <scope>NUCLEOTIDE SEQUENCE [LARGE SCALE GENOMIC DNA]</scope>
    <source>
        <strain evidence="3">1839</strain>
    </source>
</reference>
<comment type="similarity">
    <text evidence="1">Belongs to the LcrH/SycD chaperone family.</text>
</comment>
<dbReference type="NCBIfam" id="TIGR02552">
    <property type="entry name" value="LcrH_SycD"/>
    <property type="match status" value="1"/>
</dbReference>
<dbReference type="PRINTS" id="PR01595">
    <property type="entry name" value="SYCDCHAPRONE"/>
</dbReference>
<sequence length="174" mass="19867">MEKQEMESADLDLAESQEMVLGLAKALGMGASLAELHGVTPDTLEGIYAYAYDFYEKGRLDEAELFFKFLCIYDFQNYNYLKGYAAVCQLKKQYQKAYDIYNVCLILCPNDDFSTVYYMGQCQMGLNNIAIAIECFKSVVEYSSNEKIKGMASTWLELLDMHKKEATENKESTE</sequence>
<gene>
    <name evidence="3" type="ORF">GGB84_002785</name>
</gene>
<dbReference type="PIRSF" id="PIRSF003165">
    <property type="entry name" value="Chaperone_SicA"/>
    <property type="match status" value="1"/>
</dbReference>
<dbReference type="InterPro" id="IPR016379">
    <property type="entry name" value="T3SS_Ca_resp_chp_LcrH/SycD_sub"/>
</dbReference>
<evidence type="ECO:0000256" key="2">
    <source>
        <dbReference type="ARBA" id="ARBA00023186"/>
    </source>
</evidence>
<dbReference type="EMBL" id="DAAYTU010000016">
    <property type="protein sequence ID" value="HAG5771102.1"/>
    <property type="molecule type" value="Genomic_DNA"/>
</dbReference>
<name>A0A765T5F4_ECOLX</name>
<dbReference type="Gene3D" id="1.25.40.10">
    <property type="entry name" value="Tetratricopeptide repeat domain"/>
    <property type="match status" value="1"/>
</dbReference>
<proteinExistence type="inferred from homology"/>
<dbReference type="AlphaFoldDB" id="A0A765T5F4"/>
<evidence type="ECO:0000256" key="1">
    <source>
        <dbReference type="ARBA" id="ARBA00010244"/>
    </source>
</evidence>
<reference evidence="3" key="2">
    <citation type="submission" date="2020-02" db="EMBL/GenBank/DDBJ databases">
        <authorList>
            <consortium name="NCBI Pathogen Detection Project"/>
        </authorList>
    </citation>
    <scope>NUCLEOTIDE SEQUENCE</scope>
    <source>
        <strain evidence="3">1839</strain>
    </source>
</reference>
<organism evidence="3">
    <name type="scientific">Escherichia coli</name>
    <dbReference type="NCBI Taxonomy" id="562"/>
    <lineage>
        <taxon>Bacteria</taxon>
        <taxon>Pseudomonadati</taxon>
        <taxon>Pseudomonadota</taxon>
        <taxon>Gammaproteobacteria</taxon>
        <taxon>Enterobacterales</taxon>
        <taxon>Enterobacteriaceae</taxon>
        <taxon>Escherichia</taxon>
    </lineage>
</organism>
<comment type="caution">
    <text evidence="3">The sequence shown here is derived from an EMBL/GenBank/DDBJ whole genome shotgun (WGS) entry which is preliminary data.</text>
</comment>
<dbReference type="InterPro" id="IPR005415">
    <property type="entry name" value="T3SS_Ca_resp_chp_LcrH/SycD"/>
</dbReference>
<dbReference type="SUPFAM" id="SSF48452">
    <property type="entry name" value="TPR-like"/>
    <property type="match status" value="1"/>
</dbReference>
<evidence type="ECO:0000313" key="3">
    <source>
        <dbReference type="EMBL" id="HAG5771102.1"/>
    </source>
</evidence>